<evidence type="ECO:0000256" key="24">
    <source>
        <dbReference type="ARBA" id="ARBA00044938"/>
    </source>
</evidence>
<dbReference type="InterPro" id="IPR011147">
    <property type="entry name" value="Bifunc_Aspkin/hSer_DH"/>
</dbReference>
<dbReference type="PANTHER" id="PTHR43070">
    <property type="match status" value="1"/>
</dbReference>
<dbReference type="AlphaFoldDB" id="A0A091AWA3"/>
<dbReference type="GO" id="GO:0004072">
    <property type="term" value="F:aspartate kinase activity"/>
    <property type="evidence" value="ECO:0007669"/>
    <property type="project" value="UniProtKB-UniRule"/>
</dbReference>
<dbReference type="EMBL" id="AVCI01000001">
    <property type="protein sequence ID" value="KFN44573.1"/>
    <property type="molecule type" value="Genomic_DNA"/>
</dbReference>
<evidence type="ECO:0000256" key="19">
    <source>
        <dbReference type="ARBA" id="ARBA00023027"/>
    </source>
</evidence>
<evidence type="ECO:0000256" key="27">
    <source>
        <dbReference type="ARBA" id="ARBA00049031"/>
    </source>
</evidence>
<dbReference type="GO" id="GO:0009090">
    <property type="term" value="P:homoserine biosynthetic process"/>
    <property type="evidence" value="ECO:0007669"/>
    <property type="project" value="UniProtKB-ARBA"/>
</dbReference>
<dbReference type="InterPro" id="IPR049638">
    <property type="entry name" value="AK-HD"/>
</dbReference>
<protein>
    <recommendedName>
        <fullName evidence="28">Bifunctional aspartokinase/homoserine dehydrogenase</fullName>
    </recommendedName>
    <domain>
        <recommendedName>
            <fullName evidence="28">Aspartokinase</fullName>
            <ecNumber evidence="28">2.7.2.4</ecNumber>
        </recommendedName>
    </domain>
    <domain>
        <recommendedName>
            <fullName evidence="28">Homoserine dehydrogenase</fullName>
            <ecNumber evidence="28">1.1.1.3</ecNumber>
        </recommendedName>
    </domain>
</protein>
<dbReference type="InterPro" id="IPR005106">
    <property type="entry name" value="Asp/hSer_DH_NAD-bd"/>
</dbReference>
<comment type="catalytic activity">
    <reaction evidence="25">
        <text>L-aspartate + ATP = 4-phospho-L-aspartate + ADP</text>
        <dbReference type="Rhea" id="RHEA:23776"/>
        <dbReference type="ChEBI" id="CHEBI:29991"/>
        <dbReference type="ChEBI" id="CHEBI:30616"/>
        <dbReference type="ChEBI" id="CHEBI:57535"/>
        <dbReference type="ChEBI" id="CHEBI:456216"/>
        <dbReference type="EC" id="2.7.2.4"/>
    </reaction>
    <physiologicalReaction direction="left-to-right" evidence="25">
        <dbReference type="Rhea" id="RHEA:23777"/>
    </physiologicalReaction>
</comment>
<keyword evidence="17 28" id="KW-0521">NADP</keyword>
<dbReference type="Gene3D" id="3.40.50.720">
    <property type="entry name" value="NAD(P)-binding Rossmann-like Domain"/>
    <property type="match status" value="1"/>
</dbReference>
<dbReference type="InterPro" id="IPR054352">
    <property type="entry name" value="ACT_Aspartokinase"/>
</dbReference>
<comment type="pathway">
    <text evidence="4 28">Amino-acid biosynthesis; L-threonine biosynthesis; L-threonine from L-aspartate: step 3/5.</text>
</comment>
<dbReference type="Gene3D" id="3.30.360.10">
    <property type="entry name" value="Dihydrodipicolinate Reductase, domain 2"/>
    <property type="match status" value="1"/>
</dbReference>
<dbReference type="OrthoDB" id="9799110at2"/>
<evidence type="ECO:0000256" key="22">
    <source>
        <dbReference type="ARBA" id="ARBA00023167"/>
    </source>
</evidence>
<evidence type="ECO:0000256" key="13">
    <source>
        <dbReference type="ARBA" id="ARBA00022723"/>
    </source>
</evidence>
<keyword evidence="15 28" id="KW-0418">Kinase</keyword>
<comment type="pathway">
    <text evidence="2 28">Amino-acid biosynthesis; L-lysine biosynthesis via DAP pathway; (S)-tetrahydrodipicolinate from L-aspartate: step 1/4.</text>
</comment>
<evidence type="ECO:0000259" key="29">
    <source>
        <dbReference type="PROSITE" id="PS51671"/>
    </source>
</evidence>
<keyword evidence="10 28" id="KW-0028">Amino-acid biosynthesis</keyword>
<evidence type="ECO:0000256" key="17">
    <source>
        <dbReference type="ARBA" id="ARBA00022857"/>
    </source>
</evidence>
<keyword evidence="20" id="KW-0915">Sodium</keyword>
<dbReference type="Gene3D" id="3.40.1160.10">
    <property type="entry name" value="Acetylglutamate kinase-like"/>
    <property type="match status" value="1"/>
</dbReference>
<dbReference type="GO" id="GO:0009088">
    <property type="term" value="P:threonine biosynthetic process"/>
    <property type="evidence" value="ECO:0007669"/>
    <property type="project" value="UniProtKB-UniRule"/>
</dbReference>
<dbReference type="UniPathway" id="UPA00051">
    <property type="reaction ID" value="UER00462"/>
</dbReference>
<keyword evidence="12" id="KW-0791">Threonine biosynthesis</keyword>
<proteinExistence type="inferred from homology"/>
<keyword evidence="31" id="KW-1185">Reference proteome</keyword>
<comment type="pathway">
    <text evidence="3 28">Amino-acid biosynthesis; L-methionine biosynthesis via de novo pathway; L-homoserine from L-aspartate: step 1/3.</text>
</comment>
<dbReference type="FunFam" id="3.30.2130.10:FF:000001">
    <property type="entry name" value="Bifunctional aspartokinase/homoserine dehydrogenase"/>
    <property type="match status" value="1"/>
</dbReference>
<evidence type="ECO:0000256" key="20">
    <source>
        <dbReference type="ARBA" id="ARBA00023053"/>
    </source>
</evidence>
<keyword evidence="18 28" id="KW-0560">Oxidoreductase</keyword>
<dbReference type="UniPathway" id="UPA00034">
    <property type="reaction ID" value="UER00015"/>
</dbReference>
<dbReference type="GO" id="GO:0009089">
    <property type="term" value="P:lysine biosynthetic process via diaminopimelate"/>
    <property type="evidence" value="ECO:0007669"/>
    <property type="project" value="UniProtKB-UniRule"/>
</dbReference>
<dbReference type="SUPFAM" id="SSF55021">
    <property type="entry name" value="ACT-like"/>
    <property type="match status" value="2"/>
</dbReference>
<evidence type="ECO:0000256" key="6">
    <source>
        <dbReference type="ARBA" id="ARBA00005139"/>
    </source>
</evidence>
<feature type="domain" description="ACT" evidence="29">
    <location>
        <begin position="332"/>
        <end position="413"/>
    </location>
</feature>
<dbReference type="eggNOG" id="COG0527">
    <property type="taxonomic scope" value="Bacteria"/>
</dbReference>
<dbReference type="PROSITE" id="PS51671">
    <property type="entry name" value="ACT"/>
    <property type="match status" value="1"/>
</dbReference>
<dbReference type="GO" id="GO:0050661">
    <property type="term" value="F:NADP binding"/>
    <property type="evidence" value="ECO:0007669"/>
    <property type="project" value="UniProtKB-UniRule"/>
</dbReference>
<dbReference type="Gene3D" id="3.30.2130.10">
    <property type="entry name" value="VC0802-like"/>
    <property type="match status" value="2"/>
</dbReference>
<dbReference type="EC" id="2.7.2.4" evidence="28"/>
<dbReference type="FunFam" id="3.30.360.10:FF:000006">
    <property type="entry name" value="Bifunctional aspartokinase/homoserine dehydrogenase"/>
    <property type="match status" value="1"/>
</dbReference>
<accession>A0A091AWA3</accession>
<dbReference type="NCBIfam" id="TIGR00657">
    <property type="entry name" value="asp_kinases"/>
    <property type="match status" value="1"/>
</dbReference>
<dbReference type="SUPFAM" id="SSF55347">
    <property type="entry name" value="Glyceraldehyde-3-phosphate dehydrogenase-like, C-terminal domain"/>
    <property type="match status" value="1"/>
</dbReference>
<dbReference type="Pfam" id="PF00696">
    <property type="entry name" value="AA_kinase"/>
    <property type="match status" value="1"/>
</dbReference>
<comment type="similarity">
    <text evidence="7 28">In the C-terminal section; belongs to the homoserine dehydrogenase family.</text>
</comment>
<comment type="similarity">
    <text evidence="8 28">In the N-terminal section; belongs to the aspartokinase family.</text>
</comment>
<keyword evidence="21" id="KW-0457">Lysine biosynthesis</keyword>
<dbReference type="STRING" id="1121015.GCA_000420545_01100"/>
<dbReference type="Pfam" id="PF00742">
    <property type="entry name" value="Homoserine_dh"/>
    <property type="match status" value="1"/>
</dbReference>
<evidence type="ECO:0000256" key="18">
    <source>
        <dbReference type="ARBA" id="ARBA00023002"/>
    </source>
</evidence>
<dbReference type="PROSITE" id="PS01042">
    <property type="entry name" value="HOMOSER_DHGENASE"/>
    <property type="match status" value="1"/>
</dbReference>
<dbReference type="SUPFAM" id="SSF51735">
    <property type="entry name" value="NAD(P)-binding Rossmann-fold domains"/>
    <property type="match status" value="1"/>
</dbReference>
<dbReference type="CDD" id="cd04922">
    <property type="entry name" value="ACT_AKi-HSDH-ThrA_2"/>
    <property type="match status" value="1"/>
</dbReference>
<evidence type="ECO:0000256" key="25">
    <source>
        <dbReference type="ARBA" id="ARBA00048561"/>
    </source>
</evidence>
<dbReference type="InterPro" id="IPR001048">
    <property type="entry name" value="Asp/Glu/Uridylate_kinase"/>
</dbReference>
<comment type="function">
    <text evidence="24">Bifunctional aspartate kinase and homoserine dehydrogenase that catalyzes the first and the third steps toward the synthesis of lysine, methionine and threonine from aspartate.</text>
</comment>
<evidence type="ECO:0000256" key="21">
    <source>
        <dbReference type="ARBA" id="ARBA00023154"/>
    </source>
</evidence>
<dbReference type="EC" id="1.1.1.3" evidence="28"/>
<evidence type="ECO:0000256" key="7">
    <source>
        <dbReference type="ARBA" id="ARBA00007952"/>
    </source>
</evidence>
<reference evidence="30 31" key="1">
    <citation type="submission" date="2013-09" db="EMBL/GenBank/DDBJ databases">
        <title>Genome sequencing of Arenimonas oryziterrae.</title>
        <authorList>
            <person name="Chen F."/>
            <person name="Wang G."/>
        </authorList>
    </citation>
    <scope>NUCLEOTIDE SEQUENCE [LARGE SCALE GENOMIC DNA]</scope>
    <source>
        <strain evidence="30 31">YC6267</strain>
    </source>
</reference>
<evidence type="ECO:0000256" key="12">
    <source>
        <dbReference type="ARBA" id="ARBA00022697"/>
    </source>
</evidence>
<keyword evidence="16 28" id="KW-0067">ATP-binding</keyword>
<dbReference type="InterPro" id="IPR036393">
    <property type="entry name" value="AceGlu_kinase-like_sf"/>
</dbReference>
<dbReference type="InterPro" id="IPR042199">
    <property type="entry name" value="AsparK_Bifunc_asparK/hSer_DH"/>
</dbReference>
<dbReference type="GO" id="GO:0009086">
    <property type="term" value="P:methionine biosynthetic process"/>
    <property type="evidence" value="ECO:0007669"/>
    <property type="project" value="UniProtKB-KW"/>
</dbReference>
<keyword evidence="11 28" id="KW-0808">Transferase</keyword>
<evidence type="ECO:0000256" key="14">
    <source>
        <dbReference type="ARBA" id="ARBA00022741"/>
    </source>
</evidence>
<comment type="cofactor">
    <cofactor evidence="1">
        <name>a metal cation</name>
        <dbReference type="ChEBI" id="CHEBI:25213"/>
    </cofactor>
</comment>
<dbReference type="InterPro" id="IPR002912">
    <property type="entry name" value="ACT_dom"/>
</dbReference>
<dbReference type="InterPro" id="IPR036291">
    <property type="entry name" value="NAD(P)-bd_dom_sf"/>
</dbReference>
<dbReference type="RefSeq" id="WP_022968742.1">
    <property type="nucleotide sequence ID" value="NZ_ATVD01000002.1"/>
</dbReference>
<evidence type="ECO:0000256" key="23">
    <source>
        <dbReference type="ARBA" id="ARBA00023268"/>
    </source>
</evidence>
<keyword evidence="13" id="KW-0479">Metal-binding</keyword>
<dbReference type="PIRSF" id="PIRSF000727">
    <property type="entry name" value="ThrA"/>
    <property type="match status" value="1"/>
</dbReference>
<comment type="pathway">
    <text evidence="6 28">Amino-acid biosynthesis; L-threonine biosynthesis; L-threonine from L-aspartate: step 1/5.</text>
</comment>
<evidence type="ECO:0000256" key="3">
    <source>
        <dbReference type="ARBA" id="ARBA00004986"/>
    </source>
</evidence>
<dbReference type="Pfam" id="PF03447">
    <property type="entry name" value="NAD_binding_3"/>
    <property type="match status" value="1"/>
</dbReference>
<evidence type="ECO:0000256" key="2">
    <source>
        <dbReference type="ARBA" id="ARBA00004766"/>
    </source>
</evidence>
<evidence type="ECO:0000313" key="31">
    <source>
        <dbReference type="Proteomes" id="UP000029385"/>
    </source>
</evidence>
<dbReference type="UniPathway" id="UPA00050">
    <property type="reaction ID" value="UER00063"/>
</dbReference>
<keyword evidence="22" id="KW-0486">Methionine biosynthesis</keyword>
<comment type="caution">
    <text evidence="30">The sequence shown here is derived from an EMBL/GenBank/DDBJ whole genome shotgun (WGS) entry which is preliminary data.</text>
</comment>
<dbReference type="InterPro" id="IPR045865">
    <property type="entry name" value="ACT-like_dom_sf"/>
</dbReference>
<dbReference type="SUPFAM" id="SSF53633">
    <property type="entry name" value="Carbamate kinase-like"/>
    <property type="match status" value="1"/>
</dbReference>
<dbReference type="Proteomes" id="UP000029385">
    <property type="component" value="Unassembled WGS sequence"/>
</dbReference>
<dbReference type="Pfam" id="PF22468">
    <property type="entry name" value="ACT_9"/>
    <property type="match status" value="2"/>
</dbReference>
<dbReference type="PATRIC" id="fig|1121015.4.peg.154"/>
<dbReference type="NCBIfam" id="NF007003">
    <property type="entry name" value="PRK09466.1"/>
    <property type="match status" value="1"/>
</dbReference>
<evidence type="ECO:0000256" key="9">
    <source>
        <dbReference type="ARBA" id="ARBA00011881"/>
    </source>
</evidence>
<evidence type="ECO:0000313" key="30">
    <source>
        <dbReference type="EMBL" id="KFN44573.1"/>
    </source>
</evidence>
<dbReference type="CDD" id="cd04921">
    <property type="entry name" value="ACT_AKi-HSDH-ThrA-like_1"/>
    <property type="match status" value="1"/>
</dbReference>
<evidence type="ECO:0000256" key="4">
    <source>
        <dbReference type="ARBA" id="ARBA00005056"/>
    </source>
</evidence>
<dbReference type="InterPro" id="IPR001342">
    <property type="entry name" value="HDH_cat"/>
</dbReference>
<evidence type="ECO:0000256" key="15">
    <source>
        <dbReference type="ARBA" id="ARBA00022777"/>
    </source>
</evidence>
<keyword evidence="23" id="KW-0511">Multifunctional enzyme</keyword>
<comment type="catalytic activity">
    <reaction evidence="26">
        <text>L-homoserine + NADP(+) = L-aspartate 4-semialdehyde + NADPH + H(+)</text>
        <dbReference type="Rhea" id="RHEA:15761"/>
        <dbReference type="ChEBI" id="CHEBI:15378"/>
        <dbReference type="ChEBI" id="CHEBI:57476"/>
        <dbReference type="ChEBI" id="CHEBI:57783"/>
        <dbReference type="ChEBI" id="CHEBI:58349"/>
        <dbReference type="ChEBI" id="CHEBI:537519"/>
        <dbReference type="EC" id="1.1.1.3"/>
    </reaction>
    <physiologicalReaction direction="right-to-left" evidence="26">
        <dbReference type="Rhea" id="RHEA:15763"/>
    </physiologicalReaction>
</comment>
<dbReference type="PANTHER" id="PTHR43070:SF5">
    <property type="entry name" value="HOMOSERINE DEHYDROGENASE"/>
    <property type="match status" value="1"/>
</dbReference>
<evidence type="ECO:0000256" key="28">
    <source>
        <dbReference type="PIRNR" id="PIRNR000727"/>
    </source>
</evidence>
<evidence type="ECO:0000256" key="5">
    <source>
        <dbReference type="ARBA" id="ARBA00005062"/>
    </source>
</evidence>
<evidence type="ECO:0000256" key="8">
    <source>
        <dbReference type="ARBA" id="ARBA00010046"/>
    </source>
</evidence>
<evidence type="ECO:0000256" key="16">
    <source>
        <dbReference type="ARBA" id="ARBA00022840"/>
    </source>
</evidence>
<comment type="catalytic activity">
    <reaction evidence="27">
        <text>L-homoserine + NAD(+) = L-aspartate 4-semialdehyde + NADH + H(+)</text>
        <dbReference type="Rhea" id="RHEA:15757"/>
        <dbReference type="ChEBI" id="CHEBI:15378"/>
        <dbReference type="ChEBI" id="CHEBI:57476"/>
        <dbReference type="ChEBI" id="CHEBI:57540"/>
        <dbReference type="ChEBI" id="CHEBI:57945"/>
        <dbReference type="ChEBI" id="CHEBI:537519"/>
        <dbReference type="EC" id="1.1.1.3"/>
    </reaction>
    <physiologicalReaction direction="right-to-left" evidence="27">
        <dbReference type="Rhea" id="RHEA:15759"/>
    </physiologicalReaction>
</comment>
<evidence type="ECO:0000256" key="10">
    <source>
        <dbReference type="ARBA" id="ARBA00022605"/>
    </source>
</evidence>
<organism evidence="30 31">
    <name type="scientific">Arenimonas oryziterrae DSM 21050 = YC6267</name>
    <dbReference type="NCBI Taxonomy" id="1121015"/>
    <lineage>
        <taxon>Bacteria</taxon>
        <taxon>Pseudomonadati</taxon>
        <taxon>Pseudomonadota</taxon>
        <taxon>Gammaproteobacteria</taxon>
        <taxon>Lysobacterales</taxon>
        <taxon>Lysobacteraceae</taxon>
        <taxon>Arenimonas</taxon>
    </lineage>
</organism>
<dbReference type="InterPro" id="IPR001341">
    <property type="entry name" value="Asp_kinase"/>
</dbReference>
<dbReference type="GO" id="GO:0046872">
    <property type="term" value="F:metal ion binding"/>
    <property type="evidence" value="ECO:0007669"/>
    <property type="project" value="UniProtKB-KW"/>
</dbReference>
<evidence type="ECO:0000256" key="11">
    <source>
        <dbReference type="ARBA" id="ARBA00022679"/>
    </source>
</evidence>
<dbReference type="eggNOG" id="COG0460">
    <property type="taxonomic scope" value="Bacteria"/>
</dbReference>
<comment type="subunit">
    <text evidence="9 28">Homotetramer.</text>
</comment>
<keyword evidence="19" id="KW-0520">NAD</keyword>
<evidence type="ECO:0000256" key="26">
    <source>
        <dbReference type="ARBA" id="ARBA00048841"/>
    </source>
</evidence>
<comment type="pathway">
    <text evidence="5 28">Amino-acid biosynthesis; L-methionine biosynthesis via de novo pathway; L-homoserine from L-aspartate: step 3/3.</text>
</comment>
<dbReference type="Gene3D" id="1.20.120.1320">
    <property type="entry name" value="Aspartokinase, catalytic domain"/>
    <property type="match status" value="1"/>
</dbReference>
<dbReference type="NCBIfam" id="NF006959">
    <property type="entry name" value="PRK09436.1"/>
    <property type="match status" value="1"/>
</dbReference>
<name>A0A091AWA3_9GAMM</name>
<dbReference type="GO" id="GO:0005524">
    <property type="term" value="F:ATP binding"/>
    <property type="evidence" value="ECO:0007669"/>
    <property type="project" value="UniProtKB-UniRule"/>
</dbReference>
<sequence>MNSPAVVPADHAAAAPVTVAHKFGGSSLADAGCFRRVAANLRERSEREQVIVVSAMQGVTNALLALADAAVAQTNDWQNDWAALRDRHLAAAAALTGEASETQDWLQLRFEELHGLLNALSVLGAPSREALELIQGLGEVYSARLLADHFRREGEACACLDAREVLLVAHGELGVSVDWPASSARLADWRSAHPEPRIVVTGFVARNAQGRATTLGRNGSDYSGAIFAALFDAAELHIWTDVDGVLSADPRVVPEAVPLATLSYHEACELAYFGAKVIHPQTMTPALARGLPIYIRNTFRPHLPGTRIAAESTPDGPVKGLTLCPDLALLNVEGAGMIGVPGTAQRVFAALRVAGVSVVMISQGSSEHSICCVVRAAESARAQTAVADEFAAELARGQLQSIGVVPDISVLAAVGDGMAGTPGVAARLFDSLARARVNVRAIAQGASERNISVALASKDAERALRAAHAGFWLSPQTISIGVIGPGKVGAALLEQLQEAIPRLRREANLDLRLRALANSRTMWLDPLGHAPEHWQAHLDGATEACDLARFAAHVRTEHLPHAIILDCSASDHVAAHYADWLAQGIHVITPNKHAGAGPWPRFQAIRAASAATGARFRYEATVGAGLPVIQTLRDLLDTGDSLHSVEGIFSGTLAWLFNRYDGRMPFSELVHEAHALGYTEPDPRDDLSGTDVARKLVILAREAGLPVSLEQVRVESLVPASLAGVSREDFMARLGEGDAAMQARHAQATAAGKVLRYVARLDQSGDAQVGLVELPGDHAFAHLRLTDNVVQFSTRRYASNPLVVQGPGAGPEVTAAGVFADLLRVASSLGARV</sequence>
<dbReference type="GO" id="GO:0004412">
    <property type="term" value="F:homoserine dehydrogenase activity"/>
    <property type="evidence" value="ECO:0007669"/>
    <property type="project" value="UniProtKB-UniRule"/>
</dbReference>
<evidence type="ECO:0000256" key="1">
    <source>
        <dbReference type="ARBA" id="ARBA00001920"/>
    </source>
</evidence>
<dbReference type="InterPro" id="IPR019811">
    <property type="entry name" value="HDH_CS"/>
</dbReference>
<gene>
    <name evidence="30" type="ORF">N789_00770</name>
</gene>
<dbReference type="FunFam" id="3.40.50.720:FF:000083">
    <property type="entry name" value="Bifunctional aspartokinase/homoserine dehydrogenase"/>
    <property type="match status" value="1"/>
</dbReference>
<keyword evidence="14 28" id="KW-0547">Nucleotide-binding</keyword>